<name>A0A0L9UWJ8_PHAAN</name>
<accession>A0A0L9UWJ8</accession>
<protein>
    <submittedName>
        <fullName evidence="1">Uncharacterized protein</fullName>
    </submittedName>
</protein>
<dbReference type="Proteomes" id="UP000053144">
    <property type="component" value="Chromosome 7"/>
</dbReference>
<dbReference type="EMBL" id="CM003377">
    <property type="protein sequence ID" value="KOM46914.1"/>
    <property type="molecule type" value="Genomic_DNA"/>
</dbReference>
<dbReference type="AlphaFoldDB" id="A0A0L9UWJ8"/>
<sequence>MRSSFPTVAEAVRPNSDCSSFLTVAESVRPSPLLLRPFVQTVQPFVLPHCCSTVRPHPYATVRHLHCSTVRHFGSLGRSSSSSTVRSSSNVHYSTVRPFVHFGRSSSPSTVQPLMFTVRSLCLLSVRLFCVMRVRSLN</sequence>
<reference evidence="2" key="1">
    <citation type="journal article" date="2015" name="Proc. Natl. Acad. Sci. U.S.A.">
        <title>Genome sequencing of adzuki bean (Vigna angularis) provides insight into high starch and low fat accumulation and domestication.</title>
        <authorList>
            <person name="Yang K."/>
            <person name="Tian Z."/>
            <person name="Chen C."/>
            <person name="Luo L."/>
            <person name="Zhao B."/>
            <person name="Wang Z."/>
            <person name="Yu L."/>
            <person name="Li Y."/>
            <person name="Sun Y."/>
            <person name="Li W."/>
            <person name="Chen Y."/>
            <person name="Li Y."/>
            <person name="Zhang Y."/>
            <person name="Ai D."/>
            <person name="Zhao J."/>
            <person name="Shang C."/>
            <person name="Ma Y."/>
            <person name="Wu B."/>
            <person name="Wang M."/>
            <person name="Gao L."/>
            <person name="Sun D."/>
            <person name="Zhang P."/>
            <person name="Guo F."/>
            <person name="Wang W."/>
            <person name="Li Y."/>
            <person name="Wang J."/>
            <person name="Varshney R.K."/>
            <person name="Wang J."/>
            <person name="Ling H.Q."/>
            <person name="Wan P."/>
        </authorList>
    </citation>
    <scope>NUCLEOTIDE SEQUENCE</scope>
    <source>
        <strain evidence="2">cv. Jingnong 6</strain>
    </source>
</reference>
<dbReference type="Gramene" id="KOM46914">
    <property type="protein sequence ID" value="KOM46914"/>
    <property type="gene ID" value="LR48_Vigan07g061800"/>
</dbReference>
<organism evidence="1 2">
    <name type="scientific">Phaseolus angularis</name>
    <name type="common">Azuki bean</name>
    <name type="synonym">Vigna angularis</name>
    <dbReference type="NCBI Taxonomy" id="3914"/>
    <lineage>
        <taxon>Eukaryota</taxon>
        <taxon>Viridiplantae</taxon>
        <taxon>Streptophyta</taxon>
        <taxon>Embryophyta</taxon>
        <taxon>Tracheophyta</taxon>
        <taxon>Spermatophyta</taxon>
        <taxon>Magnoliopsida</taxon>
        <taxon>eudicotyledons</taxon>
        <taxon>Gunneridae</taxon>
        <taxon>Pentapetalae</taxon>
        <taxon>rosids</taxon>
        <taxon>fabids</taxon>
        <taxon>Fabales</taxon>
        <taxon>Fabaceae</taxon>
        <taxon>Papilionoideae</taxon>
        <taxon>50 kb inversion clade</taxon>
        <taxon>NPAAA clade</taxon>
        <taxon>indigoferoid/millettioid clade</taxon>
        <taxon>Phaseoleae</taxon>
        <taxon>Vigna</taxon>
    </lineage>
</organism>
<evidence type="ECO:0000313" key="2">
    <source>
        <dbReference type="Proteomes" id="UP000053144"/>
    </source>
</evidence>
<evidence type="ECO:0000313" key="1">
    <source>
        <dbReference type="EMBL" id="KOM46914.1"/>
    </source>
</evidence>
<gene>
    <name evidence="1" type="ORF">LR48_Vigan07g061800</name>
</gene>
<proteinExistence type="predicted"/>